<feature type="transmembrane region" description="Helical" evidence="8">
    <location>
        <begin position="123"/>
        <end position="146"/>
    </location>
</feature>
<sequence length="170" mass="19312">MTDLLGLRFLNLSNNQLTGRIPKNIGNLRLLESIDLSRNQLRGEIPPSMSALTFLSYLNLSENNLTGKIPSSTQLQSFDISSCDGNHLCGPPLLEICSIDATTSGDHNNNENNEGDGLEVDWLWFYASMAFGFVVGFWVVMGPLLFNKSWRFHYFHMLERLEYKIRNGHR</sequence>
<keyword evidence="3" id="KW-0732">Signal</keyword>
<evidence type="ECO:0000256" key="1">
    <source>
        <dbReference type="ARBA" id="ARBA00004479"/>
    </source>
</evidence>
<dbReference type="Pfam" id="PF00560">
    <property type="entry name" value="LRR_1"/>
    <property type="match status" value="3"/>
</dbReference>
<organism evidence="9 10">
    <name type="scientific">Gossypium arboreum</name>
    <name type="common">Tree cotton</name>
    <name type="synonym">Gossypium nanking</name>
    <dbReference type="NCBI Taxonomy" id="29729"/>
    <lineage>
        <taxon>Eukaryota</taxon>
        <taxon>Viridiplantae</taxon>
        <taxon>Streptophyta</taxon>
        <taxon>Embryophyta</taxon>
        <taxon>Tracheophyta</taxon>
        <taxon>Spermatophyta</taxon>
        <taxon>Magnoliopsida</taxon>
        <taxon>eudicotyledons</taxon>
        <taxon>Gunneridae</taxon>
        <taxon>Pentapetalae</taxon>
        <taxon>rosids</taxon>
        <taxon>malvids</taxon>
        <taxon>Malvales</taxon>
        <taxon>Malvaceae</taxon>
        <taxon>Malvoideae</taxon>
        <taxon>Gossypium</taxon>
    </lineage>
</organism>
<dbReference type="InterPro" id="IPR046956">
    <property type="entry name" value="RLP23-like"/>
</dbReference>
<dbReference type="PANTHER" id="PTHR48063">
    <property type="entry name" value="LRR RECEPTOR-LIKE KINASE"/>
    <property type="match status" value="1"/>
</dbReference>
<keyword evidence="10" id="KW-1185">Reference proteome</keyword>
<keyword evidence="7" id="KW-0325">Glycoprotein</keyword>
<evidence type="ECO:0000256" key="4">
    <source>
        <dbReference type="ARBA" id="ARBA00022989"/>
    </source>
</evidence>
<dbReference type="SUPFAM" id="SSF52058">
    <property type="entry name" value="L domain-like"/>
    <property type="match status" value="1"/>
</dbReference>
<evidence type="ECO:0000256" key="5">
    <source>
        <dbReference type="ARBA" id="ARBA00023136"/>
    </source>
</evidence>
<keyword evidence="5 8" id="KW-0472">Membrane</keyword>
<dbReference type="Gene3D" id="3.80.10.10">
    <property type="entry name" value="Ribonuclease Inhibitor"/>
    <property type="match status" value="1"/>
</dbReference>
<dbReference type="PROSITE" id="PS51450">
    <property type="entry name" value="LRR"/>
    <property type="match status" value="1"/>
</dbReference>
<keyword evidence="6" id="KW-0675">Receptor</keyword>
<accession>A0ABR0PL69</accession>
<protein>
    <submittedName>
        <fullName evidence="9">Uncharacterized protein</fullName>
    </submittedName>
</protein>
<dbReference type="EMBL" id="JARKNE010000006">
    <property type="protein sequence ID" value="KAK5825088.1"/>
    <property type="molecule type" value="Genomic_DNA"/>
</dbReference>
<comment type="caution">
    <text evidence="9">The sequence shown here is derived from an EMBL/GenBank/DDBJ whole genome shotgun (WGS) entry which is preliminary data.</text>
</comment>
<reference evidence="9 10" key="1">
    <citation type="submission" date="2023-03" db="EMBL/GenBank/DDBJ databases">
        <title>WGS of Gossypium arboreum.</title>
        <authorList>
            <person name="Yu D."/>
        </authorList>
    </citation>
    <scope>NUCLEOTIDE SEQUENCE [LARGE SCALE GENOMIC DNA]</scope>
    <source>
        <tissue evidence="9">Leaf</tissue>
    </source>
</reference>
<dbReference type="InterPro" id="IPR001611">
    <property type="entry name" value="Leu-rich_rpt"/>
</dbReference>
<evidence type="ECO:0000256" key="3">
    <source>
        <dbReference type="ARBA" id="ARBA00022729"/>
    </source>
</evidence>
<dbReference type="Proteomes" id="UP001358586">
    <property type="component" value="Chromosome 6"/>
</dbReference>
<keyword evidence="2 8" id="KW-0812">Transmembrane</keyword>
<evidence type="ECO:0000256" key="7">
    <source>
        <dbReference type="ARBA" id="ARBA00023180"/>
    </source>
</evidence>
<dbReference type="PRINTS" id="PR00019">
    <property type="entry name" value="LEURICHRPT"/>
</dbReference>
<gene>
    <name evidence="9" type="ORF">PVK06_019891</name>
</gene>
<evidence type="ECO:0000313" key="9">
    <source>
        <dbReference type="EMBL" id="KAK5825088.1"/>
    </source>
</evidence>
<keyword evidence="4 8" id="KW-1133">Transmembrane helix</keyword>
<name>A0ABR0PL69_GOSAR</name>
<evidence type="ECO:0000256" key="8">
    <source>
        <dbReference type="SAM" id="Phobius"/>
    </source>
</evidence>
<proteinExistence type="predicted"/>
<evidence type="ECO:0000256" key="2">
    <source>
        <dbReference type="ARBA" id="ARBA00022692"/>
    </source>
</evidence>
<dbReference type="InterPro" id="IPR032675">
    <property type="entry name" value="LRR_dom_sf"/>
</dbReference>
<comment type="subcellular location">
    <subcellularLocation>
        <location evidence="1">Membrane</location>
        <topology evidence="1">Single-pass type I membrane protein</topology>
    </subcellularLocation>
</comment>
<dbReference type="PANTHER" id="PTHR48063:SF63">
    <property type="entry name" value="LEUCINE-RICH RECEPTOR-LIKE KINASE FAMILY PROTEIN"/>
    <property type="match status" value="1"/>
</dbReference>
<evidence type="ECO:0000256" key="6">
    <source>
        <dbReference type="ARBA" id="ARBA00023170"/>
    </source>
</evidence>
<evidence type="ECO:0000313" key="10">
    <source>
        <dbReference type="Proteomes" id="UP001358586"/>
    </source>
</evidence>